<evidence type="ECO:0000256" key="6">
    <source>
        <dbReference type="ARBA" id="ARBA00022750"/>
    </source>
</evidence>
<keyword evidence="10" id="KW-0229">DNA integration</keyword>
<dbReference type="GO" id="GO:0004190">
    <property type="term" value="F:aspartic-type endopeptidase activity"/>
    <property type="evidence" value="ECO:0007669"/>
    <property type="project" value="UniProtKB-KW"/>
</dbReference>
<evidence type="ECO:0000259" key="17">
    <source>
        <dbReference type="PROSITE" id="PS50013"/>
    </source>
</evidence>
<dbReference type="InterPro" id="IPR036895">
    <property type="entry name" value="Uracil-DNA_glycosylase-like_sf"/>
</dbReference>
<evidence type="ECO:0000256" key="16">
    <source>
        <dbReference type="SAM" id="MobiDB-lite"/>
    </source>
</evidence>
<reference evidence="19" key="1">
    <citation type="journal article" date="2016" name="Proc. Natl. Acad. Sci. U.S.A.">
        <title>Chromosome-level assembly of Arabidopsis thaliana Ler reveals the extent of translocation and inversion polymorphisms.</title>
        <authorList>
            <person name="Zapata L."/>
            <person name="Ding J."/>
            <person name="Willing E.M."/>
            <person name="Hartwig B."/>
            <person name="Bezdan D."/>
            <person name="Jiao W.B."/>
            <person name="Patel V."/>
            <person name="Velikkakam James G."/>
            <person name="Koornneef M."/>
            <person name="Ossowski S."/>
            <person name="Schneeberger K."/>
        </authorList>
    </citation>
    <scope>NUCLEOTIDE SEQUENCE [LARGE SCALE GENOMIC DNA]</scope>
    <source>
        <strain evidence="19">cv. Landsberg erecta</strain>
    </source>
</reference>
<dbReference type="Gene3D" id="1.10.340.70">
    <property type="match status" value="1"/>
</dbReference>
<dbReference type="InterPro" id="IPR005162">
    <property type="entry name" value="Retrotrans_gag_dom"/>
</dbReference>
<keyword evidence="5" id="KW-0479">Metal-binding</keyword>
<dbReference type="InterPro" id="IPR012337">
    <property type="entry name" value="RNaseH-like_sf"/>
</dbReference>
<dbReference type="InterPro" id="IPR041577">
    <property type="entry name" value="RT_RNaseH_2"/>
</dbReference>
<feature type="region of interest" description="Disordered" evidence="16">
    <location>
        <begin position="304"/>
        <end position="331"/>
    </location>
</feature>
<dbReference type="SUPFAM" id="SSF54160">
    <property type="entry name" value="Chromo domain-like"/>
    <property type="match status" value="1"/>
</dbReference>
<dbReference type="Gene3D" id="3.30.420.10">
    <property type="entry name" value="Ribonuclease H-like superfamily/Ribonuclease H"/>
    <property type="match status" value="2"/>
</dbReference>
<dbReference type="GO" id="GO:0003964">
    <property type="term" value="F:RNA-directed DNA polymerase activity"/>
    <property type="evidence" value="ECO:0007669"/>
    <property type="project" value="UniProtKB-KW"/>
</dbReference>
<comment type="caution">
    <text evidence="18">The sequence shown here is derived from an EMBL/GenBank/DDBJ whole genome shotgun (WGS) entry which is preliminary data.</text>
</comment>
<dbReference type="FunFam" id="3.10.20.370:FF:000001">
    <property type="entry name" value="Retrovirus-related Pol polyprotein from transposon 17.6-like protein"/>
    <property type="match status" value="1"/>
</dbReference>
<dbReference type="CDD" id="cd00303">
    <property type="entry name" value="retropepsin_like"/>
    <property type="match status" value="1"/>
</dbReference>
<dbReference type="CDD" id="cd09274">
    <property type="entry name" value="RNase_HI_RT_Ty3"/>
    <property type="match status" value="1"/>
</dbReference>
<dbReference type="EMBL" id="LUHQ01000002">
    <property type="protein sequence ID" value="OAP08286.1"/>
    <property type="molecule type" value="Genomic_DNA"/>
</dbReference>
<evidence type="ECO:0000256" key="5">
    <source>
        <dbReference type="ARBA" id="ARBA00022723"/>
    </source>
</evidence>
<dbReference type="GO" id="GO:0003887">
    <property type="term" value="F:DNA-directed DNA polymerase activity"/>
    <property type="evidence" value="ECO:0007669"/>
    <property type="project" value="UniProtKB-KW"/>
</dbReference>
<dbReference type="SUPFAM" id="SSF52141">
    <property type="entry name" value="Uracil-DNA glycosylase-like"/>
    <property type="match status" value="1"/>
</dbReference>
<dbReference type="InterPro" id="IPR023780">
    <property type="entry name" value="Chromo_domain"/>
</dbReference>
<dbReference type="GO" id="GO:0015074">
    <property type="term" value="P:DNA integration"/>
    <property type="evidence" value="ECO:0007669"/>
    <property type="project" value="UniProtKB-KW"/>
</dbReference>
<keyword evidence="6" id="KW-0064">Aspartyl protease</keyword>
<dbReference type="GO" id="GO:0003677">
    <property type="term" value="F:DNA binding"/>
    <property type="evidence" value="ECO:0007669"/>
    <property type="project" value="UniProtKB-KW"/>
</dbReference>
<keyword evidence="8" id="KW-0378">Hydrolase</keyword>
<evidence type="ECO:0000256" key="7">
    <source>
        <dbReference type="ARBA" id="ARBA00022759"/>
    </source>
</evidence>
<gene>
    <name evidence="18" type="ordered locus">AXX17_At2g06770</name>
</gene>
<evidence type="ECO:0000256" key="9">
    <source>
        <dbReference type="ARBA" id="ARBA00022842"/>
    </source>
</evidence>
<keyword evidence="1" id="KW-0645">Protease</keyword>
<evidence type="ECO:0000256" key="3">
    <source>
        <dbReference type="ARBA" id="ARBA00022695"/>
    </source>
</evidence>
<keyword evidence="12" id="KW-0239">DNA-directed DNA polymerase</keyword>
<dbReference type="GO" id="GO:0006508">
    <property type="term" value="P:proteolysis"/>
    <property type="evidence" value="ECO:0007669"/>
    <property type="project" value="UniProtKB-KW"/>
</dbReference>
<dbReference type="Gene3D" id="3.30.70.270">
    <property type="match status" value="1"/>
</dbReference>
<sequence>MALSTPKTLMDFFQPAKRLKASPSSSSSFPAVSLAGRSRDLGSVANSPPRVTVTTAVADDSSGLTPEQVARAEFHKFVAKSKSNLAVWSVKVTKAKGNCYVPLSELLVEESWLKALPGEFHKPYAKTLSDFLEREIIADSKSTPISIADPYHGPGQAMGLSFYVPEGEKLPSSLLNIFKELHKDVGDKLHMVYFRRNKKENVSHVTSLAVEDVTGITPMADKAILPPIREVSSSEEQSDMFGDIYEKIGTMALQIKDVGERKRLPDKKLDVATTNIEALMSRFNTSDARMQELHRQLDMLIHSFPSRDSGKEHGGSSASPQSQDSRFHPPATHLQLDCPRRAFFPDGGFLELVSVSLTGDALSWYNWAVNRQGFTSWPQFKVRLLLRFGNLKSRGPSQSLLCIKQTGFVVEYIHQFEDLSSQVSGLDDIKLEGIFLNGLSLEMQEIVHMWNLQNLPEMIGVARDMESSLIRRVVLKELQSGKGGSKIQSESRALVPYQPLVWKSRPVITEPSGTKERATPIISRPRKHFTDVELDEKRRKGLCFKCDDHYFKGHVCANKDLQVLAVVHGYEEEEPQLINMSLSYTYFVGLPSEHTMMMRGTIGKHDMVVMLDSGATHNFITPRVTEKTKSGTQRAKGFNIKLGTSIMVQGSGVCKDVHFTVQGHEFVSDFITLELGNVDLILGIAWHKTLGDSNANWDKEKLFFLAPGSQALRAKWGDTRVTHSGTTVLSVRILCRGYGVLAKPLMELLRKDQFQWSHAAQLAFDTLKTAMVSALVLALPNFEKPFVVESDASGFGLGAVLMQDHQPIAYFSYGLTAREQLKPIYERELMAIVMAVQKWRHYLLGRRFVVHTDQKSLKFLLEQREVSLEYQNWLSKLLNYTFDIIYKPCIDNKAADGLSRMMPASSATVHSAMFALKVPGVIQLQNIYKEIELDAALQRTINIIMSSLSYKQGFAVKDNRLWYKNRLVIPNNSQFIPLILSEGHEGKLGGHYGVFMTIKRIQQSFHWTGLVKDVQRFLVECQVCQTHKTSTRSPAGLLQPLPIPEKVWEDLNMDFIEGLPFSNGINVILVVVDRLSKYAYFIGLRHLFTAADVASSFIQEIAGTKLKHSTSFHFETDGQIELTNRSLEVYLRCLASSHPRTWQKFLAWAELWYNTSFHTSLKTTPFQVVYGRPPPTLLKYEEHSTTNVDLELLKDSDMMLGRIKDQLTLTQQLMKNNANKHRGDVEFKVGDFVYLKLRPYRQHSVTRRVCQKLATKYYGLFEVLERIGKAAYRLKLHEGSKIHPVFHVSLLKFVLGQAAEVNPLPDIYGEIGEFTVEPEEILDTRYNEEGYLEGLIQWKGLSSQENTWVIVKELLAQFPTFALGDKLHFECVGIDKLHRVYFRRNKKDNVSHVTSLAVEDVTGITRTKG</sequence>
<dbReference type="Gene3D" id="3.10.20.370">
    <property type="match status" value="1"/>
</dbReference>
<keyword evidence="9" id="KW-0460">Magnesium</keyword>
<dbReference type="PROSITE" id="PS50013">
    <property type="entry name" value="CHROMO_2"/>
    <property type="match status" value="1"/>
</dbReference>
<keyword evidence="7" id="KW-0255">Endonuclease</keyword>
<protein>
    <recommendedName>
        <fullName evidence="17">Chromo domain-containing protein</fullName>
    </recommendedName>
</protein>
<dbReference type="PANTHER" id="PTHR37984:SF5">
    <property type="entry name" value="PROTEIN NYNRIN-LIKE"/>
    <property type="match status" value="1"/>
</dbReference>
<proteinExistence type="predicted"/>
<dbReference type="Gene3D" id="2.40.50.40">
    <property type="match status" value="1"/>
</dbReference>
<dbReference type="InterPro" id="IPR041588">
    <property type="entry name" value="Integrase_H2C2"/>
</dbReference>
<dbReference type="Pfam" id="PF17921">
    <property type="entry name" value="Integrase_H2C2"/>
    <property type="match status" value="1"/>
</dbReference>
<evidence type="ECO:0000313" key="19">
    <source>
        <dbReference type="Proteomes" id="UP000078284"/>
    </source>
</evidence>
<evidence type="ECO:0000256" key="15">
    <source>
        <dbReference type="ARBA" id="ARBA00023268"/>
    </source>
</evidence>
<evidence type="ECO:0000256" key="1">
    <source>
        <dbReference type="ARBA" id="ARBA00022670"/>
    </source>
</evidence>
<keyword evidence="4" id="KW-0540">Nuclease</keyword>
<evidence type="ECO:0000256" key="13">
    <source>
        <dbReference type="ARBA" id="ARBA00023125"/>
    </source>
</evidence>
<dbReference type="Pfam" id="PF00385">
    <property type="entry name" value="Chromo"/>
    <property type="match status" value="1"/>
</dbReference>
<dbReference type="Proteomes" id="UP000078284">
    <property type="component" value="Chromosome 2"/>
</dbReference>
<evidence type="ECO:0000313" key="18">
    <source>
        <dbReference type="EMBL" id="OAP08286.1"/>
    </source>
</evidence>
<dbReference type="InterPro" id="IPR043502">
    <property type="entry name" value="DNA/RNA_pol_sf"/>
</dbReference>
<dbReference type="ExpressionAtlas" id="A0A178VR35">
    <property type="expression patterns" value="baseline and differential"/>
</dbReference>
<dbReference type="Pfam" id="PF24626">
    <property type="entry name" value="SH3_Tf2-1"/>
    <property type="match status" value="1"/>
</dbReference>
<dbReference type="GO" id="GO:0046872">
    <property type="term" value="F:metal ion binding"/>
    <property type="evidence" value="ECO:0007669"/>
    <property type="project" value="UniProtKB-KW"/>
</dbReference>
<dbReference type="InterPro" id="IPR000953">
    <property type="entry name" value="Chromo/chromo_shadow_dom"/>
</dbReference>
<dbReference type="SUPFAM" id="SSF56672">
    <property type="entry name" value="DNA/RNA polymerases"/>
    <property type="match status" value="1"/>
</dbReference>
<keyword evidence="14" id="KW-0233">DNA recombination</keyword>
<dbReference type="SUPFAM" id="SSF53098">
    <property type="entry name" value="Ribonuclease H-like"/>
    <property type="match status" value="1"/>
</dbReference>
<dbReference type="Pfam" id="PF17919">
    <property type="entry name" value="RT_RNaseH_2"/>
    <property type="match status" value="1"/>
</dbReference>
<dbReference type="PANTHER" id="PTHR37984">
    <property type="entry name" value="PROTEIN CBG26694"/>
    <property type="match status" value="1"/>
</dbReference>
<keyword evidence="3" id="KW-0548">Nucleotidyltransferase</keyword>
<dbReference type="InterPro" id="IPR050951">
    <property type="entry name" value="Retrovirus_Pol_polyprotein"/>
</dbReference>
<dbReference type="GO" id="GO:0006310">
    <property type="term" value="P:DNA recombination"/>
    <property type="evidence" value="ECO:0007669"/>
    <property type="project" value="UniProtKB-KW"/>
</dbReference>
<keyword evidence="11" id="KW-0695">RNA-directed DNA polymerase</keyword>
<organism evidence="18 19">
    <name type="scientific">Arabidopsis thaliana</name>
    <name type="common">Mouse-ear cress</name>
    <dbReference type="NCBI Taxonomy" id="3702"/>
    <lineage>
        <taxon>Eukaryota</taxon>
        <taxon>Viridiplantae</taxon>
        <taxon>Streptophyta</taxon>
        <taxon>Embryophyta</taxon>
        <taxon>Tracheophyta</taxon>
        <taxon>Spermatophyta</taxon>
        <taxon>Magnoliopsida</taxon>
        <taxon>eudicotyledons</taxon>
        <taxon>Gunneridae</taxon>
        <taxon>Pentapetalae</taxon>
        <taxon>rosids</taxon>
        <taxon>malvids</taxon>
        <taxon>Brassicales</taxon>
        <taxon>Brassicaceae</taxon>
        <taxon>Camelineae</taxon>
        <taxon>Arabidopsis</taxon>
    </lineage>
</organism>
<dbReference type="InterPro" id="IPR016197">
    <property type="entry name" value="Chromo-like_dom_sf"/>
</dbReference>
<feature type="domain" description="Chromo" evidence="17">
    <location>
        <begin position="1316"/>
        <end position="1348"/>
    </location>
</feature>
<keyword evidence="15" id="KW-0511">Multifunctional enzyme</keyword>
<evidence type="ECO:0000256" key="12">
    <source>
        <dbReference type="ARBA" id="ARBA00022932"/>
    </source>
</evidence>
<accession>A0A178VR35</accession>
<dbReference type="InterPro" id="IPR043128">
    <property type="entry name" value="Rev_trsase/Diguanyl_cyclase"/>
</dbReference>
<evidence type="ECO:0000256" key="14">
    <source>
        <dbReference type="ARBA" id="ARBA00023172"/>
    </source>
</evidence>
<evidence type="ECO:0000256" key="2">
    <source>
        <dbReference type="ARBA" id="ARBA00022679"/>
    </source>
</evidence>
<dbReference type="InterPro" id="IPR056924">
    <property type="entry name" value="SH3_Tf2-1"/>
</dbReference>
<dbReference type="GO" id="GO:0004519">
    <property type="term" value="F:endonuclease activity"/>
    <property type="evidence" value="ECO:0007669"/>
    <property type="project" value="UniProtKB-KW"/>
</dbReference>
<evidence type="ECO:0000256" key="10">
    <source>
        <dbReference type="ARBA" id="ARBA00022908"/>
    </source>
</evidence>
<dbReference type="Pfam" id="PF08284">
    <property type="entry name" value="RVP_2"/>
    <property type="match status" value="1"/>
</dbReference>
<keyword evidence="2" id="KW-0808">Transferase</keyword>
<evidence type="ECO:0000256" key="4">
    <source>
        <dbReference type="ARBA" id="ARBA00022722"/>
    </source>
</evidence>
<dbReference type="InterPro" id="IPR021109">
    <property type="entry name" value="Peptidase_aspartic_dom_sf"/>
</dbReference>
<evidence type="ECO:0000256" key="11">
    <source>
        <dbReference type="ARBA" id="ARBA00022918"/>
    </source>
</evidence>
<dbReference type="Gene3D" id="3.40.470.10">
    <property type="entry name" value="Uracil-DNA glycosylase-like domain"/>
    <property type="match status" value="1"/>
</dbReference>
<evidence type="ECO:0000256" key="8">
    <source>
        <dbReference type="ARBA" id="ARBA00022801"/>
    </source>
</evidence>
<dbReference type="Gene3D" id="2.40.70.10">
    <property type="entry name" value="Acid Proteases"/>
    <property type="match status" value="1"/>
</dbReference>
<dbReference type="Pfam" id="PF03732">
    <property type="entry name" value="Retrotrans_gag"/>
    <property type="match status" value="1"/>
</dbReference>
<dbReference type="InterPro" id="IPR036397">
    <property type="entry name" value="RNaseH_sf"/>
</dbReference>
<keyword evidence="13" id="KW-0238">DNA-binding</keyword>
<name>A0A178VR35_ARATH</name>